<dbReference type="PANTHER" id="PTHR35755">
    <property type="entry name" value="PROTEIN, PUTATIVE-RELATED"/>
    <property type="match status" value="1"/>
</dbReference>
<evidence type="ECO:0000313" key="1">
    <source>
        <dbReference type="EMBL" id="WOG81323.1"/>
    </source>
</evidence>
<dbReference type="PANTHER" id="PTHR35755:SF3">
    <property type="entry name" value="EXPRESSED PROTEIN"/>
    <property type="match status" value="1"/>
</dbReference>
<dbReference type="Gramene" id="KZN08012">
    <property type="protein sequence ID" value="KZN08012"/>
    <property type="gene ID" value="DCAR_000681"/>
</dbReference>
<sequence>MALQQKTTSTLDLVPLLAVMLIAAHVLALVYWVYRLATERQQVPRKKKH</sequence>
<evidence type="ECO:0000313" key="2">
    <source>
        <dbReference type="Proteomes" id="UP000077755"/>
    </source>
</evidence>
<dbReference type="AlphaFoldDB" id="A0A166FP41"/>
<organism evidence="1 2">
    <name type="scientific">Daucus carota subsp. sativus</name>
    <name type="common">Carrot</name>
    <dbReference type="NCBI Taxonomy" id="79200"/>
    <lineage>
        <taxon>Eukaryota</taxon>
        <taxon>Viridiplantae</taxon>
        <taxon>Streptophyta</taxon>
        <taxon>Embryophyta</taxon>
        <taxon>Tracheophyta</taxon>
        <taxon>Spermatophyta</taxon>
        <taxon>Magnoliopsida</taxon>
        <taxon>eudicotyledons</taxon>
        <taxon>Gunneridae</taxon>
        <taxon>Pentapetalae</taxon>
        <taxon>asterids</taxon>
        <taxon>campanulids</taxon>
        <taxon>Apiales</taxon>
        <taxon>Apiaceae</taxon>
        <taxon>Apioideae</taxon>
        <taxon>Scandiceae</taxon>
        <taxon>Daucinae</taxon>
        <taxon>Daucus</taxon>
        <taxon>Daucus sect. Daucus</taxon>
    </lineage>
</organism>
<dbReference type="EMBL" id="CP093343">
    <property type="protein sequence ID" value="WOG81323.1"/>
    <property type="molecule type" value="Genomic_DNA"/>
</dbReference>
<dbReference type="Proteomes" id="UP000077755">
    <property type="component" value="Chromosome 1"/>
</dbReference>
<name>A0A166FP41_DAUCS</name>
<gene>
    <name evidence="1" type="ORF">DCAR_0100469</name>
</gene>
<reference evidence="1" key="1">
    <citation type="journal article" date="2016" name="Nat. Genet.">
        <title>A high-quality carrot genome assembly provides new insights into carotenoid accumulation and asterid genome evolution.</title>
        <authorList>
            <person name="Iorizzo M."/>
            <person name="Ellison S."/>
            <person name="Senalik D."/>
            <person name="Zeng P."/>
            <person name="Satapoomin P."/>
            <person name="Huang J."/>
            <person name="Bowman M."/>
            <person name="Iovene M."/>
            <person name="Sanseverino W."/>
            <person name="Cavagnaro P."/>
            <person name="Yildiz M."/>
            <person name="Macko-Podgorni A."/>
            <person name="Moranska E."/>
            <person name="Grzebelus E."/>
            <person name="Grzebelus D."/>
            <person name="Ashrafi H."/>
            <person name="Zheng Z."/>
            <person name="Cheng S."/>
            <person name="Spooner D."/>
            <person name="Van Deynze A."/>
            <person name="Simon P."/>
        </authorList>
    </citation>
    <scope>NUCLEOTIDE SEQUENCE</scope>
    <source>
        <tissue evidence="1">Leaf</tissue>
    </source>
</reference>
<keyword evidence="2" id="KW-1185">Reference proteome</keyword>
<reference evidence="1" key="2">
    <citation type="submission" date="2022-03" db="EMBL/GenBank/DDBJ databases">
        <title>Draft title - Genomic analysis of global carrot germplasm unveils the trajectory of domestication and the origin of high carotenoid orange carrot.</title>
        <authorList>
            <person name="Iorizzo M."/>
            <person name="Ellison S."/>
            <person name="Senalik D."/>
            <person name="Macko-Podgorni A."/>
            <person name="Grzebelus D."/>
            <person name="Bostan H."/>
            <person name="Rolling W."/>
            <person name="Curaba J."/>
            <person name="Simon P."/>
        </authorList>
    </citation>
    <scope>NUCLEOTIDE SEQUENCE</scope>
    <source>
        <tissue evidence="1">Leaf</tissue>
    </source>
</reference>
<protein>
    <submittedName>
        <fullName evidence="1">Uncharacterized protein</fullName>
    </submittedName>
</protein>
<proteinExistence type="predicted"/>
<accession>A0A166FP41</accession>